<dbReference type="Pfam" id="PF00005">
    <property type="entry name" value="ABC_tran"/>
    <property type="match status" value="1"/>
</dbReference>
<reference evidence="10 11" key="1">
    <citation type="submission" date="2016-11" db="EMBL/GenBank/DDBJ databases">
        <authorList>
            <person name="Jaros S."/>
            <person name="Januszkiewicz K."/>
            <person name="Wedrychowicz H."/>
        </authorList>
    </citation>
    <scope>NUCLEOTIDE SEQUENCE [LARGE SCALE GENOMIC DNA]</scope>
    <source>
        <strain evidence="10 11">DSM 44666</strain>
    </source>
</reference>
<dbReference type="PROSITE" id="PS00211">
    <property type="entry name" value="ABC_TRANSPORTER_1"/>
    <property type="match status" value="1"/>
</dbReference>
<evidence type="ECO:0000256" key="2">
    <source>
        <dbReference type="ARBA" id="ARBA00005417"/>
    </source>
</evidence>
<dbReference type="GO" id="GO:0005524">
    <property type="term" value="F:ATP binding"/>
    <property type="evidence" value="ECO:0007669"/>
    <property type="project" value="UniProtKB-KW"/>
</dbReference>
<dbReference type="RefSeq" id="WP_073152747.1">
    <property type="nucleotide sequence ID" value="NZ_FQVL01000001.1"/>
</dbReference>
<dbReference type="InterPro" id="IPR050086">
    <property type="entry name" value="MetN_ABC_transporter-like"/>
</dbReference>
<dbReference type="Gene3D" id="3.40.50.300">
    <property type="entry name" value="P-loop containing nucleotide triphosphate hydrolases"/>
    <property type="match status" value="1"/>
</dbReference>
<feature type="domain" description="ABC transporter" evidence="9">
    <location>
        <begin position="2"/>
        <end position="241"/>
    </location>
</feature>
<keyword evidence="7" id="KW-0029">Amino-acid transport</keyword>
<dbReference type="InterPro" id="IPR017871">
    <property type="entry name" value="ABC_transporter-like_CS"/>
</dbReference>
<dbReference type="SUPFAM" id="SSF52540">
    <property type="entry name" value="P-loop containing nucleoside triphosphate hydrolases"/>
    <property type="match status" value="1"/>
</dbReference>
<sequence length="247" mass="27781">MIEINGLEKRFGDQVVLHGIDLQVKQGEVLCIIGPSGSGKSTLLRCLNLLELPTQGSIDINQVHLSFGQGKVSESEYRRLRGHTAMVFQNFHLFPHKTVLENVIEGPLIVRRMDQQKAVKLGQRLLQKVGLAEKAGAYPAQLSGGQQQRVAIARALAMEPLVLLLDEPTSALDPELVEEVLVTIKELAEEKQTMLIVTHEMNFARDVADRVIFIDQGQIIETDHPNQLFTQPKEERTKVFLQKFLYR</sequence>
<dbReference type="STRING" id="112248.SAMN05444392_101577"/>
<dbReference type="PIRSF" id="PIRSF039085">
    <property type="entry name" value="ABC_ATPase_HisP"/>
    <property type="match status" value="1"/>
</dbReference>
<dbReference type="PANTHER" id="PTHR43166:SF9">
    <property type="entry name" value="GLUTAMATE_ASPARTATE IMPORT ATP-BINDING PROTEIN GLTL"/>
    <property type="match status" value="1"/>
</dbReference>
<evidence type="ECO:0000256" key="5">
    <source>
        <dbReference type="ARBA" id="ARBA00022741"/>
    </source>
</evidence>
<dbReference type="InterPro" id="IPR027417">
    <property type="entry name" value="P-loop_NTPase"/>
</dbReference>
<evidence type="ECO:0000256" key="1">
    <source>
        <dbReference type="ARBA" id="ARBA00004202"/>
    </source>
</evidence>
<evidence type="ECO:0000256" key="4">
    <source>
        <dbReference type="ARBA" id="ARBA00022475"/>
    </source>
</evidence>
<keyword evidence="3" id="KW-0813">Transport</keyword>
<keyword evidence="4" id="KW-1003">Cell membrane</keyword>
<keyword evidence="8" id="KW-0472">Membrane</keyword>
<proteinExistence type="inferred from homology"/>
<dbReference type="GO" id="GO:0015424">
    <property type="term" value="F:ABC-type amino acid transporter activity"/>
    <property type="evidence" value="ECO:0007669"/>
    <property type="project" value="InterPro"/>
</dbReference>
<accession>A0A1M4TQ18</accession>
<evidence type="ECO:0000313" key="11">
    <source>
        <dbReference type="Proteomes" id="UP000184476"/>
    </source>
</evidence>
<name>A0A1M4TQ18_9BACL</name>
<gene>
    <name evidence="10" type="ORF">SAMN05444392_101577</name>
</gene>
<dbReference type="EMBL" id="FQVL01000001">
    <property type="protein sequence ID" value="SHE46485.1"/>
    <property type="molecule type" value="Genomic_DNA"/>
</dbReference>
<dbReference type="GO" id="GO:0016887">
    <property type="term" value="F:ATP hydrolysis activity"/>
    <property type="evidence" value="ECO:0007669"/>
    <property type="project" value="InterPro"/>
</dbReference>
<dbReference type="PROSITE" id="PS50893">
    <property type="entry name" value="ABC_TRANSPORTER_2"/>
    <property type="match status" value="1"/>
</dbReference>
<dbReference type="SMART" id="SM00382">
    <property type="entry name" value="AAA"/>
    <property type="match status" value="1"/>
</dbReference>
<keyword evidence="6 10" id="KW-0067">ATP-binding</keyword>
<dbReference type="InterPro" id="IPR030679">
    <property type="entry name" value="ABC_ATPase_HisP-typ"/>
</dbReference>
<dbReference type="Proteomes" id="UP000184476">
    <property type="component" value="Unassembled WGS sequence"/>
</dbReference>
<evidence type="ECO:0000256" key="6">
    <source>
        <dbReference type="ARBA" id="ARBA00022840"/>
    </source>
</evidence>
<protein>
    <submittedName>
        <fullName evidence="10">L-cystine ABC transporter ATP-binding protein /Diaminopimelate ABC transporter ATP-binding protein</fullName>
    </submittedName>
</protein>
<dbReference type="InterPro" id="IPR003593">
    <property type="entry name" value="AAA+_ATPase"/>
</dbReference>
<dbReference type="GO" id="GO:0005886">
    <property type="term" value="C:plasma membrane"/>
    <property type="evidence" value="ECO:0007669"/>
    <property type="project" value="UniProtKB-SubCell"/>
</dbReference>
<dbReference type="InterPro" id="IPR003439">
    <property type="entry name" value="ABC_transporter-like_ATP-bd"/>
</dbReference>
<evidence type="ECO:0000313" key="10">
    <source>
        <dbReference type="EMBL" id="SHE46485.1"/>
    </source>
</evidence>
<evidence type="ECO:0000256" key="3">
    <source>
        <dbReference type="ARBA" id="ARBA00022448"/>
    </source>
</evidence>
<dbReference type="FunFam" id="3.40.50.300:FF:000020">
    <property type="entry name" value="Amino acid ABC transporter ATP-binding component"/>
    <property type="match status" value="1"/>
</dbReference>
<evidence type="ECO:0000256" key="8">
    <source>
        <dbReference type="ARBA" id="ARBA00023136"/>
    </source>
</evidence>
<comment type="similarity">
    <text evidence="2">Belongs to the ABC transporter superfamily.</text>
</comment>
<dbReference type="PANTHER" id="PTHR43166">
    <property type="entry name" value="AMINO ACID IMPORT ATP-BINDING PROTEIN"/>
    <property type="match status" value="1"/>
</dbReference>
<keyword evidence="5" id="KW-0547">Nucleotide-binding</keyword>
<organism evidence="10 11">
    <name type="scientific">Seinonella peptonophila</name>
    <dbReference type="NCBI Taxonomy" id="112248"/>
    <lineage>
        <taxon>Bacteria</taxon>
        <taxon>Bacillati</taxon>
        <taxon>Bacillota</taxon>
        <taxon>Bacilli</taxon>
        <taxon>Bacillales</taxon>
        <taxon>Thermoactinomycetaceae</taxon>
        <taxon>Seinonella</taxon>
    </lineage>
</organism>
<dbReference type="OrthoDB" id="9802185at2"/>
<evidence type="ECO:0000259" key="9">
    <source>
        <dbReference type="PROSITE" id="PS50893"/>
    </source>
</evidence>
<evidence type="ECO:0000256" key="7">
    <source>
        <dbReference type="ARBA" id="ARBA00022970"/>
    </source>
</evidence>
<keyword evidence="11" id="KW-1185">Reference proteome</keyword>
<dbReference type="AlphaFoldDB" id="A0A1M4TQ18"/>
<comment type="subcellular location">
    <subcellularLocation>
        <location evidence="1">Cell membrane</location>
        <topology evidence="1">Peripheral membrane protein</topology>
    </subcellularLocation>
</comment>